<evidence type="ECO:0008006" key="5">
    <source>
        <dbReference type="Google" id="ProtNLM"/>
    </source>
</evidence>
<keyword evidence="2" id="KW-0808">Transferase</keyword>
<dbReference type="STRING" id="4555.A0A368R0P0"/>
<proteinExistence type="inferred from homology"/>
<evidence type="ECO:0000313" key="4">
    <source>
        <dbReference type="EMBL" id="RCV23767.1"/>
    </source>
</evidence>
<dbReference type="EMBL" id="CM003532">
    <property type="protein sequence ID" value="RCV23767.1"/>
    <property type="molecule type" value="Genomic_DNA"/>
</dbReference>
<name>A0A368R0P0_SETIT</name>
<dbReference type="PANTHER" id="PTHR31147:SF1">
    <property type="entry name" value="ACYL TRANSFERASE 4"/>
    <property type="match status" value="1"/>
</dbReference>
<evidence type="ECO:0000256" key="2">
    <source>
        <dbReference type="ARBA" id="ARBA00022679"/>
    </source>
</evidence>
<dbReference type="Pfam" id="PF02458">
    <property type="entry name" value="Transferase"/>
    <property type="match status" value="1"/>
</dbReference>
<evidence type="ECO:0000256" key="1">
    <source>
        <dbReference type="ARBA" id="ARBA00009861"/>
    </source>
</evidence>
<keyword evidence="3" id="KW-0012">Acyltransferase</keyword>
<sequence>MRQQLLAMGSAAVRRTSQSYVRPVAATPPGALELSIIDRVVGLRHLVRSLHVFDAQGGAGGRQGRPSSPSPARVVREALGKALVDYYPFAGRLVDGAGGPVSARVECTGEGVWFVEAAADCSLEEAGRLDQYPFVIPEDDLLPNAAPGVEPLDLPLMVQVTEFTCGSFVVGLVSCHAMADGLGAAQFINAVGDYARGLPKPRVSPAWARDVVPNPPKLSSAPAPFPRMFQFRHHAVDLSLDSINRAKSQFLQATGQRCSSFDVAVAKVWQARTRSLRLADPSTRVSVCFFANTRHLVPGGGGAGFYGNCFYPVTVSAESGAVEGADLAGVVAMIRDAKARLPAEFAQWAAGELVEKDPYELTFSYESLFVSDWTRLGFLDADYGWGTPLQVIPFTYHPAMPIAIISAPPAPKAGARIMTRCVEEESLPEFSEEMKAFQK</sequence>
<gene>
    <name evidence="4" type="ORF">SETIT_5G031600v2</name>
</gene>
<organism evidence="4">
    <name type="scientific">Setaria italica</name>
    <name type="common">Foxtail millet</name>
    <name type="synonym">Panicum italicum</name>
    <dbReference type="NCBI Taxonomy" id="4555"/>
    <lineage>
        <taxon>Eukaryota</taxon>
        <taxon>Viridiplantae</taxon>
        <taxon>Streptophyta</taxon>
        <taxon>Embryophyta</taxon>
        <taxon>Tracheophyta</taxon>
        <taxon>Spermatophyta</taxon>
        <taxon>Magnoliopsida</taxon>
        <taxon>Liliopsida</taxon>
        <taxon>Poales</taxon>
        <taxon>Poaceae</taxon>
        <taxon>PACMAD clade</taxon>
        <taxon>Panicoideae</taxon>
        <taxon>Panicodae</taxon>
        <taxon>Paniceae</taxon>
        <taxon>Cenchrinae</taxon>
        <taxon>Setaria</taxon>
    </lineage>
</organism>
<dbReference type="GO" id="GO:0016747">
    <property type="term" value="F:acyltransferase activity, transferring groups other than amino-acyl groups"/>
    <property type="evidence" value="ECO:0007669"/>
    <property type="project" value="UniProtKB-ARBA"/>
</dbReference>
<dbReference type="PANTHER" id="PTHR31147">
    <property type="entry name" value="ACYL TRANSFERASE 4"/>
    <property type="match status" value="1"/>
</dbReference>
<reference evidence="4" key="2">
    <citation type="submission" date="2015-07" db="EMBL/GenBank/DDBJ databases">
        <authorList>
            <person name="Noorani M."/>
        </authorList>
    </citation>
    <scope>NUCLEOTIDE SEQUENCE</scope>
    <source>
        <strain evidence="4">Yugu1</strain>
    </source>
</reference>
<dbReference type="AlphaFoldDB" id="A0A368R0P0"/>
<dbReference type="Gene3D" id="3.30.559.10">
    <property type="entry name" value="Chloramphenicol acetyltransferase-like domain"/>
    <property type="match status" value="2"/>
</dbReference>
<evidence type="ECO:0000256" key="3">
    <source>
        <dbReference type="ARBA" id="ARBA00023315"/>
    </source>
</evidence>
<dbReference type="InterPro" id="IPR050898">
    <property type="entry name" value="Plant_acyltransferase"/>
</dbReference>
<dbReference type="InterPro" id="IPR023213">
    <property type="entry name" value="CAT-like_dom_sf"/>
</dbReference>
<protein>
    <recommendedName>
        <fullName evidence="5">Acyl transferase 4</fullName>
    </recommendedName>
</protein>
<comment type="similarity">
    <text evidence="1">Belongs to the plant acyltransferase family.</text>
</comment>
<accession>A0A368R0P0</accession>
<dbReference type="OrthoDB" id="444127at2759"/>
<reference evidence="4" key="1">
    <citation type="journal article" date="2012" name="Nat. Biotechnol.">
        <title>Reference genome sequence of the model plant Setaria.</title>
        <authorList>
            <person name="Bennetzen J.L."/>
            <person name="Schmutz J."/>
            <person name="Wang H."/>
            <person name="Percifield R."/>
            <person name="Hawkins J."/>
            <person name="Pontaroli A.C."/>
            <person name="Estep M."/>
            <person name="Feng L."/>
            <person name="Vaughn J.N."/>
            <person name="Grimwood J."/>
            <person name="Jenkins J."/>
            <person name="Barry K."/>
            <person name="Lindquist E."/>
            <person name="Hellsten U."/>
            <person name="Deshpande S."/>
            <person name="Wang X."/>
            <person name="Wu X."/>
            <person name="Mitros T."/>
            <person name="Triplett J."/>
            <person name="Yang X."/>
            <person name="Ye C.Y."/>
            <person name="Mauro-Herrera M."/>
            <person name="Wang L."/>
            <person name="Li P."/>
            <person name="Sharma M."/>
            <person name="Sharma R."/>
            <person name="Ronald P.C."/>
            <person name="Panaud O."/>
            <person name="Kellogg E.A."/>
            <person name="Brutnell T.P."/>
            <person name="Doust A.N."/>
            <person name="Tuskan G.A."/>
            <person name="Rokhsar D."/>
            <person name="Devos K.M."/>
        </authorList>
    </citation>
    <scope>NUCLEOTIDE SEQUENCE [LARGE SCALE GENOMIC DNA]</scope>
    <source>
        <strain evidence="4">Yugu1</strain>
    </source>
</reference>